<organism evidence="2 3">
    <name type="scientific">Blastopirellula marina</name>
    <dbReference type="NCBI Taxonomy" id="124"/>
    <lineage>
        <taxon>Bacteria</taxon>
        <taxon>Pseudomonadati</taxon>
        <taxon>Planctomycetota</taxon>
        <taxon>Planctomycetia</taxon>
        <taxon>Pirellulales</taxon>
        <taxon>Pirellulaceae</taxon>
        <taxon>Blastopirellula</taxon>
    </lineage>
</organism>
<evidence type="ECO:0000313" key="2">
    <source>
        <dbReference type="EMBL" id="PQO28402.1"/>
    </source>
</evidence>
<dbReference type="AlphaFoldDB" id="A0A2S8F8B8"/>
<proteinExistence type="predicted"/>
<keyword evidence="1" id="KW-0472">Membrane</keyword>
<reference evidence="2 3" key="1">
    <citation type="submission" date="2018-02" db="EMBL/GenBank/DDBJ databases">
        <title>Comparative genomes isolates from brazilian mangrove.</title>
        <authorList>
            <person name="Araujo J.E."/>
            <person name="Taketani R.G."/>
            <person name="Silva M.C.P."/>
            <person name="Loureco M.V."/>
            <person name="Andreote F.D."/>
        </authorList>
    </citation>
    <scope>NUCLEOTIDE SEQUENCE [LARGE SCALE GENOMIC DNA]</scope>
    <source>
        <strain evidence="2 3">HEX-2 MGV</strain>
    </source>
</reference>
<protein>
    <submittedName>
        <fullName evidence="2">Uncharacterized protein</fullName>
    </submittedName>
</protein>
<sequence length="211" mass="22792">MIAMNLCYYAIVAASVLFTAFYIGSVITFPVYMLLLVSVYLVSFLIGRQFERKNPARFSTDGEVQLAFNVTGGALLVTGDFNFSEYQSVAIGNGEVQVSVVESLKTDRILRVVIAHSQPNGIQYHDSFVVAVDYGLLYIVDVAAIKNPQLISIVQGKASGILDVPIAELLEGSDGGFGVLLQPSYGDGEYTFMFNDGKIESIFEGSGEIGS</sequence>
<keyword evidence="1" id="KW-1133">Transmembrane helix</keyword>
<evidence type="ECO:0000256" key="1">
    <source>
        <dbReference type="SAM" id="Phobius"/>
    </source>
</evidence>
<keyword evidence="1" id="KW-0812">Transmembrane</keyword>
<accession>A0A2S8F8B8</accession>
<dbReference type="Proteomes" id="UP000240009">
    <property type="component" value="Unassembled WGS sequence"/>
</dbReference>
<gene>
    <name evidence="2" type="ORF">C5Y96_16070</name>
</gene>
<name>A0A2S8F8B8_9BACT</name>
<feature type="transmembrane region" description="Helical" evidence="1">
    <location>
        <begin position="29"/>
        <end position="47"/>
    </location>
</feature>
<evidence type="ECO:0000313" key="3">
    <source>
        <dbReference type="Proteomes" id="UP000240009"/>
    </source>
</evidence>
<feature type="transmembrane region" description="Helical" evidence="1">
    <location>
        <begin position="7"/>
        <end position="23"/>
    </location>
</feature>
<dbReference type="EMBL" id="PUIA01000050">
    <property type="protein sequence ID" value="PQO28402.1"/>
    <property type="molecule type" value="Genomic_DNA"/>
</dbReference>
<comment type="caution">
    <text evidence="2">The sequence shown here is derived from an EMBL/GenBank/DDBJ whole genome shotgun (WGS) entry which is preliminary data.</text>
</comment>